<proteinExistence type="predicted"/>
<gene>
    <name evidence="1" type="ORF">ACOLOM_LOCUS3974</name>
</gene>
<evidence type="ECO:0000313" key="2">
    <source>
        <dbReference type="Proteomes" id="UP000789525"/>
    </source>
</evidence>
<name>A0ACA9LIQ2_9GLOM</name>
<dbReference type="EMBL" id="CAJVPT010006204">
    <property type="protein sequence ID" value="CAG8528550.1"/>
    <property type="molecule type" value="Genomic_DNA"/>
</dbReference>
<sequence>MAGNSQWSGEPDVKRSTFFTKNPTTATKSTKPLQQYGRKHNSHQHGQGRKDYSVAYSHKFFPDTPCKLIDFVGGPSYDPSQDDGVIFNRVVSFFRNITNTIESVKGMEHFSLSIVQSIDRFYVGIVDADESRKPPIKTLNCISCDVKSETNKISRINYPPTARETTTKLHNIWIDAKARPMFVITPVRHVERLSGCTDEEVFSMFSLAVQVLYEEVRASKAPWRDVRFTKMILNHGNCRNVEHLHLKIRMPGEDFRYYVERGWDEAKKQKLEILKSGLYKRDERLKKIN</sequence>
<protein>
    <submittedName>
        <fullName evidence="1">2116_t:CDS:1</fullName>
    </submittedName>
</protein>
<evidence type="ECO:0000313" key="1">
    <source>
        <dbReference type="EMBL" id="CAG8528550.1"/>
    </source>
</evidence>
<dbReference type="Proteomes" id="UP000789525">
    <property type="component" value="Unassembled WGS sequence"/>
</dbReference>
<organism evidence="1 2">
    <name type="scientific">Acaulospora colombiana</name>
    <dbReference type="NCBI Taxonomy" id="27376"/>
    <lineage>
        <taxon>Eukaryota</taxon>
        <taxon>Fungi</taxon>
        <taxon>Fungi incertae sedis</taxon>
        <taxon>Mucoromycota</taxon>
        <taxon>Glomeromycotina</taxon>
        <taxon>Glomeromycetes</taxon>
        <taxon>Diversisporales</taxon>
        <taxon>Acaulosporaceae</taxon>
        <taxon>Acaulospora</taxon>
    </lineage>
</organism>
<reference evidence="1" key="1">
    <citation type="submission" date="2021-06" db="EMBL/GenBank/DDBJ databases">
        <authorList>
            <person name="Kallberg Y."/>
            <person name="Tangrot J."/>
            <person name="Rosling A."/>
        </authorList>
    </citation>
    <scope>NUCLEOTIDE SEQUENCE</scope>
    <source>
        <strain evidence="1">CL356</strain>
    </source>
</reference>
<accession>A0ACA9LIQ2</accession>
<comment type="caution">
    <text evidence="1">The sequence shown here is derived from an EMBL/GenBank/DDBJ whole genome shotgun (WGS) entry which is preliminary data.</text>
</comment>
<keyword evidence="2" id="KW-1185">Reference proteome</keyword>